<protein>
    <recommendedName>
        <fullName evidence="4">Late embryogenesis abundant protein LEA-2 subgroup domain-containing protein</fullName>
    </recommendedName>
</protein>
<dbReference type="RefSeq" id="WP_113648176.1">
    <property type="nucleotide sequence ID" value="NZ_QMHN01000005.1"/>
</dbReference>
<dbReference type="Gene3D" id="2.60.40.1820">
    <property type="match status" value="1"/>
</dbReference>
<organism evidence="2 3">
    <name type="scientific">Pedobacter chitinilyticus</name>
    <dbReference type="NCBI Taxonomy" id="2233776"/>
    <lineage>
        <taxon>Bacteria</taxon>
        <taxon>Pseudomonadati</taxon>
        <taxon>Bacteroidota</taxon>
        <taxon>Sphingobacteriia</taxon>
        <taxon>Sphingobacteriales</taxon>
        <taxon>Sphingobacteriaceae</taxon>
        <taxon>Pedobacter</taxon>
    </lineage>
</organism>
<feature type="signal peptide" evidence="1">
    <location>
        <begin position="1"/>
        <end position="18"/>
    </location>
</feature>
<dbReference type="EMBL" id="SAYW01000005">
    <property type="protein sequence ID" value="RWU05410.1"/>
    <property type="molecule type" value="Genomic_DNA"/>
</dbReference>
<gene>
    <name evidence="2" type="ORF">DPV69_14745</name>
</gene>
<dbReference type="OrthoDB" id="704817at2"/>
<keyword evidence="1" id="KW-0732">Signal</keyword>
<accession>A0A3S3R4W9</accession>
<name>A0A3S3R4W9_9SPHI</name>
<feature type="chain" id="PRO_5018649945" description="Late embryogenesis abundant protein LEA-2 subgroup domain-containing protein" evidence="1">
    <location>
        <begin position="19"/>
        <end position="199"/>
    </location>
</feature>
<proteinExistence type="predicted"/>
<dbReference type="PROSITE" id="PS51257">
    <property type="entry name" value="PROKAR_LIPOPROTEIN"/>
    <property type="match status" value="1"/>
</dbReference>
<reference evidence="2 3" key="1">
    <citation type="submission" date="2018-06" db="EMBL/GenBank/DDBJ databases">
        <title>Pedobacter endophyticus sp. nov., an endophytic bacterium isolated from a leaf of Triticum aestivum.</title>
        <authorList>
            <person name="Zhang L."/>
        </authorList>
    </citation>
    <scope>NUCLEOTIDE SEQUENCE [LARGE SCALE GENOMIC DNA]</scope>
    <source>
        <strain evidence="2 3">CM134L-2</strain>
    </source>
</reference>
<evidence type="ECO:0008006" key="4">
    <source>
        <dbReference type="Google" id="ProtNLM"/>
    </source>
</evidence>
<evidence type="ECO:0000256" key="1">
    <source>
        <dbReference type="SAM" id="SignalP"/>
    </source>
</evidence>
<dbReference type="Proteomes" id="UP000284120">
    <property type="component" value="Unassembled WGS sequence"/>
</dbReference>
<comment type="caution">
    <text evidence="2">The sequence shown here is derived from an EMBL/GenBank/DDBJ whole genome shotgun (WGS) entry which is preliminary data.</text>
</comment>
<dbReference type="AlphaFoldDB" id="A0A3S3R4W9"/>
<keyword evidence="3" id="KW-1185">Reference proteome</keyword>
<evidence type="ECO:0000313" key="3">
    <source>
        <dbReference type="Proteomes" id="UP000284120"/>
    </source>
</evidence>
<dbReference type="SUPFAM" id="SSF117070">
    <property type="entry name" value="LEA14-like"/>
    <property type="match status" value="1"/>
</dbReference>
<sequence length="199" mass="21523">MKNLFLACLIILSLGSCGINKQAQQIKALEKCDYRITDATDITIAGTDVRKLIDGKSVNTLSIPGIALGMLRKDIPLRAKLNLEISNPTNNLAAINDFDYIVLINRQEVFTGSVNQSVNIGAGQTTRVPVQVNANIYKFLTDNKMLNDIGTFIGGATNGSEKKGLVTLKIRPSIKVAGGLVKYPGYITIDKEVSSKILL</sequence>
<evidence type="ECO:0000313" key="2">
    <source>
        <dbReference type="EMBL" id="RWU05410.1"/>
    </source>
</evidence>